<dbReference type="PANTHER" id="PTHR12450:SF22">
    <property type="entry name" value="EXTRACELLULAR SERINE_THREONINE PROTEIN CG31145"/>
    <property type="match status" value="1"/>
</dbReference>
<evidence type="ECO:0000313" key="10">
    <source>
        <dbReference type="EMBL" id="AVI57681.1"/>
    </source>
</evidence>
<evidence type="ECO:0000256" key="6">
    <source>
        <dbReference type="PIRSR" id="PIRSR624869-1"/>
    </source>
</evidence>
<organism evidence="10">
    <name type="scientific">Pinctada fucata</name>
    <name type="common">Akoya pearl oyster</name>
    <name type="synonym">Pinctada imbricata fucata</name>
    <dbReference type="NCBI Taxonomy" id="50426"/>
    <lineage>
        <taxon>Eukaryota</taxon>
        <taxon>Metazoa</taxon>
        <taxon>Spiralia</taxon>
        <taxon>Lophotrochozoa</taxon>
        <taxon>Mollusca</taxon>
        <taxon>Bivalvia</taxon>
        <taxon>Autobranchia</taxon>
        <taxon>Pteriomorphia</taxon>
        <taxon>Pterioida</taxon>
        <taxon>Pterioidea</taxon>
        <taxon>Pteriidae</taxon>
        <taxon>Pinctada</taxon>
    </lineage>
</organism>
<dbReference type="GO" id="GO:0005524">
    <property type="term" value="F:ATP binding"/>
    <property type="evidence" value="ECO:0007669"/>
    <property type="project" value="UniProtKB-KW"/>
</dbReference>
<keyword evidence="3" id="KW-0333">Golgi apparatus</keyword>
<feature type="binding site" evidence="8">
    <location>
        <position position="234"/>
    </location>
    <ligand>
        <name>Mn(2+)</name>
        <dbReference type="ChEBI" id="CHEBI:29035"/>
    </ligand>
</feature>
<feature type="binding site" evidence="7">
    <location>
        <position position="234"/>
    </location>
    <ligand>
        <name>ATP</name>
        <dbReference type="ChEBI" id="CHEBI:30616"/>
    </ligand>
</feature>
<dbReference type="EMBL" id="MF785096">
    <property type="protein sequence ID" value="AVI57681.1"/>
    <property type="molecule type" value="mRNA"/>
</dbReference>
<reference evidence="10" key="1">
    <citation type="journal article" date="2018" name="Sci. Rep.">
        <title>fam20C participates in the shell formation in the pearl oyster, Pinctada fucata.</title>
        <authorList>
            <person name="Du J."/>
            <person name="Liu C."/>
            <person name="Xu G."/>
            <person name="Xie J."/>
            <person name="Xie L."/>
            <person name="Zhang R."/>
        </authorList>
    </citation>
    <scope>NUCLEOTIDE SEQUENCE</scope>
</reference>
<evidence type="ECO:0000259" key="9">
    <source>
        <dbReference type="Pfam" id="PF06702"/>
    </source>
</evidence>
<feature type="binding site" evidence="8">
    <location>
        <position position="405"/>
    </location>
    <ligand>
        <name>Mn(2+)</name>
        <dbReference type="ChEBI" id="CHEBI:29035"/>
    </ligand>
</feature>
<keyword evidence="5" id="KW-0325">Glycoprotein</keyword>
<comment type="similarity">
    <text evidence="2">Belongs to the FAM20 family.</text>
</comment>
<dbReference type="GO" id="GO:0016773">
    <property type="term" value="F:phosphotransferase activity, alcohol group as acceptor"/>
    <property type="evidence" value="ECO:0007669"/>
    <property type="project" value="TreeGrafter"/>
</dbReference>
<dbReference type="GO" id="GO:0005794">
    <property type="term" value="C:Golgi apparatus"/>
    <property type="evidence" value="ECO:0007669"/>
    <property type="project" value="UniProtKB-SubCell"/>
</dbReference>
<feature type="binding site" evidence="7">
    <location>
        <begin position="316"/>
        <end position="319"/>
    </location>
    <ligand>
        <name>ATP</name>
        <dbReference type="ChEBI" id="CHEBI:30616"/>
    </ligand>
</feature>
<feature type="active site" evidence="6">
    <location>
        <position position="385"/>
    </location>
</feature>
<feature type="binding site" evidence="7">
    <location>
        <position position="390"/>
    </location>
    <ligand>
        <name>ATP</name>
        <dbReference type="ChEBI" id="CHEBI:30616"/>
    </ligand>
</feature>
<evidence type="ECO:0000256" key="4">
    <source>
        <dbReference type="ARBA" id="ARBA00023157"/>
    </source>
</evidence>
<dbReference type="AlphaFoldDB" id="A0A2P1BTH3"/>
<comment type="subcellular location">
    <subcellularLocation>
        <location evidence="1">Golgi apparatus</location>
    </subcellularLocation>
</comment>
<evidence type="ECO:0000256" key="5">
    <source>
        <dbReference type="ARBA" id="ARBA00023180"/>
    </source>
</evidence>
<keyword evidence="4" id="KW-1015">Disulfide bond</keyword>
<feature type="domain" description="FAM20 C-terminal" evidence="9">
    <location>
        <begin position="280"/>
        <end position="490"/>
    </location>
</feature>
<dbReference type="PANTHER" id="PTHR12450">
    <property type="entry name" value="DENTIN MATRIX PROTEIN 4 PROTEIN FAM20"/>
    <property type="match status" value="1"/>
</dbReference>
<keyword evidence="8" id="KW-0479">Metal-binding</keyword>
<dbReference type="Pfam" id="PF06702">
    <property type="entry name" value="Fam20C"/>
    <property type="match status" value="1"/>
</dbReference>
<evidence type="ECO:0000256" key="2">
    <source>
        <dbReference type="ARBA" id="ARBA00006557"/>
    </source>
</evidence>
<feature type="binding site" evidence="7">
    <location>
        <position position="405"/>
    </location>
    <ligand>
        <name>ATP</name>
        <dbReference type="ChEBI" id="CHEBI:30616"/>
    </ligand>
</feature>
<feature type="binding site" evidence="7">
    <location>
        <position position="197"/>
    </location>
    <ligand>
        <name>ATP</name>
        <dbReference type="ChEBI" id="CHEBI:30616"/>
    </ligand>
</feature>
<keyword evidence="7" id="KW-0547">Nucleotide-binding</keyword>
<proteinExistence type="evidence at transcript level"/>
<dbReference type="GO" id="GO:0046872">
    <property type="term" value="F:metal ion binding"/>
    <property type="evidence" value="ECO:0007669"/>
    <property type="project" value="UniProtKB-KW"/>
</dbReference>
<dbReference type="InterPro" id="IPR009581">
    <property type="entry name" value="FAM20_C"/>
</dbReference>
<comment type="cofactor">
    <cofactor evidence="8">
        <name>Mn(2+)</name>
        <dbReference type="ChEBI" id="CHEBI:29035"/>
    </cofactor>
</comment>
<name>A0A2P1BTH3_PINFU</name>
<dbReference type="InterPro" id="IPR024869">
    <property type="entry name" value="FAM20"/>
</dbReference>
<protein>
    <submittedName>
        <fullName evidence="10">Fam20c</fullName>
    </submittedName>
</protein>
<accession>A0A2P1BTH3</accession>
<dbReference type="CDD" id="cd10314">
    <property type="entry name" value="FAM20_C"/>
    <property type="match status" value="1"/>
</dbReference>
<evidence type="ECO:0000256" key="1">
    <source>
        <dbReference type="ARBA" id="ARBA00004555"/>
    </source>
</evidence>
<evidence type="ECO:0000256" key="3">
    <source>
        <dbReference type="ARBA" id="ARBA00023034"/>
    </source>
</evidence>
<evidence type="ECO:0000256" key="7">
    <source>
        <dbReference type="PIRSR" id="PIRSR624869-2"/>
    </source>
</evidence>
<keyword evidence="7" id="KW-0067">ATP-binding</keyword>
<sequence>MCICVFLLDKLPKNLNGYNAISFMVQTRDRNKIFMESDAHISAIRKRLNKSNYTSDDFSPEGGEEVLKFKPAEEEPLTRRNSGETRTLHGNFTDEEVDLMFRKLQHYNGRMFDFDELRLTPYDSLLWNLKKRNRRRGNYLPAYRNYDGSGLANWEKFQKGINQYFMYDPDDPAIDGMVEEMATLPVIDVEQKEGGTQLKLIITFNDEGQALFKPMRFPREQETLPNHFYFSDYERHNAEIAAFHLDRVLGFYRVPPVAGRVFNMTFEIKRFADRKLAKTFFISPANNVCFHGSCSYYCDSGHAICGHPDTVEASLAAFLPPEKMGKRKTWRNPWKRSYSKHRKAYWEVYDDLCDKVRDKPPYNNGRRLQDLIDTHVFDFLQGNLDRHHYETFRDFGNNTFHMHLDNGRGFGKSKADEHTILAPLYQCCVIRYSTFMKLAKLYIGPEKMSILMKKSLLRDRVSPVVLDVHLIALDRRVMKILREVAQCLEKGLDVTEVIVDDFF</sequence>
<keyword evidence="8" id="KW-0464">Manganese</keyword>
<feature type="binding site" evidence="7">
    <location>
        <position position="213"/>
    </location>
    <ligand>
        <name>ATP</name>
        <dbReference type="ChEBI" id="CHEBI:30616"/>
    </ligand>
</feature>
<evidence type="ECO:0000256" key="8">
    <source>
        <dbReference type="PIRSR" id="PIRSR624869-3"/>
    </source>
</evidence>